<dbReference type="Pfam" id="PF05050">
    <property type="entry name" value="Methyltransf_21"/>
    <property type="match status" value="1"/>
</dbReference>
<accession>A0A967F307</accession>
<dbReference type="PANTHER" id="PTHR34203">
    <property type="entry name" value="METHYLTRANSFERASE, FKBM FAMILY PROTEIN"/>
    <property type="match status" value="1"/>
</dbReference>
<reference evidence="2" key="1">
    <citation type="submission" date="2020-03" db="EMBL/GenBank/DDBJ databases">
        <title>Genome of Pelagibius litoralis DSM 21314T.</title>
        <authorList>
            <person name="Wang G."/>
        </authorList>
    </citation>
    <scope>NUCLEOTIDE SEQUENCE</scope>
    <source>
        <strain evidence="2">DSM 21314</strain>
    </source>
</reference>
<organism evidence="2 3">
    <name type="scientific">Pelagibius litoralis</name>
    <dbReference type="NCBI Taxonomy" id="374515"/>
    <lineage>
        <taxon>Bacteria</taxon>
        <taxon>Pseudomonadati</taxon>
        <taxon>Pseudomonadota</taxon>
        <taxon>Alphaproteobacteria</taxon>
        <taxon>Rhodospirillales</taxon>
        <taxon>Rhodovibrionaceae</taxon>
        <taxon>Pelagibius</taxon>
    </lineage>
</organism>
<proteinExistence type="predicted"/>
<keyword evidence="3" id="KW-1185">Reference proteome</keyword>
<dbReference type="InterPro" id="IPR006342">
    <property type="entry name" value="FkbM_mtfrase"/>
</dbReference>
<keyword evidence="2" id="KW-0808">Transferase</keyword>
<evidence type="ECO:0000313" key="3">
    <source>
        <dbReference type="Proteomes" id="UP000761264"/>
    </source>
</evidence>
<feature type="domain" description="Methyltransferase FkbM" evidence="1">
    <location>
        <begin position="25"/>
        <end position="159"/>
    </location>
</feature>
<dbReference type="SUPFAM" id="SSF53335">
    <property type="entry name" value="S-adenosyl-L-methionine-dependent methyltransferases"/>
    <property type="match status" value="1"/>
</dbReference>
<dbReference type="InterPro" id="IPR029063">
    <property type="entry name" value="SAM-dependent_MTases_sf"/>
</dbReference>
<dbReference type="Gene3D" id="3.40.50.150">
    <property type="entry name" value="Vaccinia Virus protein VP39"/>
    <property type="match status" value="1"/>
</dbReference>
<evidence type="ECO:0000259" key="1">
    <source>
        <dbReference type="Pfam" id="PF05050"/>
    </source>
</evidence>
<name>A0A967F307_9PROT</name>
<keyword evidence="2" id="KW-0489">Methyltransferase</keyword>
<dbReference type="EMBL" id="JAAQPH010000032">
    <property type="protein sequence ID" value="NIA72082.1"/>
    <property type="molecule type" value="Genomic_DNA"/>
</dbReference>
<gene>
    <name evidence="2" type="ORF">HBA54_26170</name>
</gene>
<dbReference type="GO" id="GO:0008168">
    <property type="term" value="F:methyltransferase activity"/>
    <property type="evidence" value="ECO:0007669"/>
    <property type="project" value="UniProtKB-KW"/>
</dbReference>
<dbReference type="InterPro" id="IPR052514">
    <property type="entry name" value="SAM-dependent_MTase"/>
</dbReference>
<sequence>MRPLHGRGLDRIYQAFVGPGDLAIDVGAHVGDRLAAFRRLGARVIAMEPNATLFRVLAWLHGRDSGVTLLPDAAGARSGPGVLHLNRANPTVSTMSDSFVEAARATAGWRSQVWNEPVAVSVLTLDDVIARHGPPAFIKIDAEGVEPDILTGLSRLPPAVSFEITTMARAAGLAALDRTLALGCNRFKFSLGESHRFLQPNWIDGAAMRSFLTALPEHTNSGDVYGVTDDWTPRTRPSSG</sequence>
<comment type="caution">
    <text evidence="2">The sequence shown here is derived from an EMBL/GenBank/DDBJ whole genome shotgun (WGS) entry which is preliminary data.</text>
</comment>
<dbReference type="PANTHER" id="PTHR34203:SF15">
    <property type="entry name" value="SLL1173 PROTEIN"/>
    <property type="match status" value="1"/>
</dbReference>
<protein>
    <submittedName>
        <fullName evidence="2">FkbM family methyltransferase</fullName>
    </submittedName>
</protein>
<dbReference type="GO" id="GO:0032259">
    <property type="term" value="P:methylation"/>
    <property type="evidence" value="ECO:0007669"/>
    <property type="project" value="UniProtKB-KW"/>
</dbReference>
<dbReference type="AlphaFoldDB" id="A0A967F307"/>
<evidence type="ECO:0000313" key="2">
    <source>
        <dbReference type="EMBL" id="NIA72082.1"/>
    </source>
</evidence>
<dbReference type="Proteomes" id="UP000761264">
    <property type="component" value="Unassembled WGS sequence"/>
</dbReference>
<dbReference type="NCBIfam" id="TIGR01444">
    <property type="entry name" value="fkbM_fam"/>
    <property type="match status" value="1"/>
</dbReference>